<organism evidence="2">
    <name type="scientific">viral metagenome</name>
    <dbReference type="NCBI Taxonomy" id="1070528"/>
    <lineage>
        <taxon>unclassified sequences</taxon>
        <taxon>metagenomes</taxon>
        <taxon>organismal metagenomes</taxon>
    </lineage>
</organism>
<name>A0A6M3M544_9ZZZZ</name>
<reference evidence="2" key="1">
    <citation type="submission" date="2020-03" db="EMBL/GenBank/DDBJ databases">
        <title>The deep terrestrial virosphere.</title>
        <authorList>
            <person name="Holmfeldt K."/>
            <person name="Nilsson E."/>
            <person name="Simone D."/>
            <person name="Lopez-Fernandez M."/>
            <person name="Wu X."/>
            <person name="de Brujin I."/>
            <person name="Lundin D."/>
            <person name="Andersson A."/>
            <person name="Bertilsson S."/>
            <person name="Dopson M."/>
        </authorList>
    </citation>
    <scope>NUCLEOTIDE SEQUENCE</scope>
    <source>
        <strain evidence="3">MM171A02238</strain>
        <strain evidence="2">MM171B01273</strain>
    </source>
</reference>
<evidence type="ECO:0000313" key="3">
    <source>
        <dbReference type="EMBL" id="QJH92935.1"/>
    </source>
</evidence>
<evidence type="ECO:0000256" key="1">
    <source>
        <dbReference type="SAM" id="MobiDB-lite"/>
    </source>
</evidence>
<dbReference type="AlphaFoldDB" id="A0A6M3M544"/>
<dbReference type="EMBL" id="MT143783">
    <property type="protein sequence ID" value="QJB02428.1"/>
    <property type="molecule type" value="Genomic_DNA"/>
</dbReference>
<dbReference type="EMBL" id="MT143932">
    <property type="protein sequence ID" value="QJH92935.1"/>
    <property type="molecule type" value="Genomic_DNA"/>
</dbReference>
<sequence length="59" mass="6995">MSEQTHVERLRKQGKKLARANKRCSVLGKKRSRWDNRKGKTEYDACAERECKKIFGKKK</sequence>
<protein>
    <submittedName>
        <fullName evidence="2">Uncharacterized protein</fullName>
    </submittedName>
</protein>
<feature type="compositionally biased region" description="Basic residues" evidence="1">
    <location>
        <begin position="12"/>
        <end position="29"/>
    </location>
</feature>
<accession>A0A6M3M544</accession>
<feature type="region of interest" description="Disordered" evidence="1">
    <location>
        <begin position="1"/>
        <end position="29"/>
    </location>
</feature>
<gene>
    <name evidence="3" type="ORF">MM171A02238_0010</name>
    <name evidence="2" type="ORF">MM171B01273_0004</name>
</gene>
<evidence type="ECO:0000313" key="2">
    <source>
        <dbReference type="EMBL" id="QJB02428.1"/>
    </source>
</evidence>
<feature type="compositionally biased region" description="Basic and acidic residues" evidence="1">
    <location>
        <begin position="1"/>
        <end position="11"/>
    </location>
</feature>
<proteinExistence type="predicted"/>